<protein>
    <submittedName>
        <fullName evidence="2">Uncharacterized protein</fullName>
    </submittedName>
</protein>
<gene>
    <name evidence="2" type="ORF">M0R45_005630</name>
</gene>
<accession>A0AAW1YN53</accession>
<keyword evidence="3" id="KW-1185">Reference proteome</keyword>
<dbReference type="Proteomes" id="UP001457282">
    <property type="component" value="Unassembled WGS sequence"/>
</dbReference>
<dbReference type="EMBL" id="JBEDUW010000001">
    <property type="protein sequence ID" value="KAK9950128.1"/>
    <property type="molecule type" value="Genomic_DNA"/>
</dbReference>
<evidence type="ECO:0000313" key="3">
    <source>
        <dbReference type="Proteomes" id="UP001457282"/>
    </source>
</evidence>
<comment type="caution">
    <text evidence="2">The sequence shown here is derived from an EMBL/GenBank/DDBJ whole genome shotgun (WGS) entry which is preliminary data.</text>
</comment>
<sequence>MVSVVVMEIEQRREWAAMVELWDRTQSTGSVREHGEEVEISTDSVGEHGEEAEIVSVLWVLVRWPAAEREEFVYMIAGKEENGAE</sequence>
<name>A0AAW1YN53_RUBAR</name>
<feature type="region of interest" description="Disordered" evidence="1">
    <location>
        <begin position="26"/>
        <end position="45"/>
    </location>
</feature>
<evidence type="ECO:0000313" key="2">
    <source>
        <dbReference type="EMBL" id="KAK9950128.1"/>
    </source>
</evidence>
<evidence type="ECO:0000256" key="1">
    <source>
        <dbReference type="SAM" id="MobiDB-lite"/>
    </source>
</evidence>
<proteinExistence type="predicted"/>
<organism evidence="2 3">
    <name type="scientific">Rubus argutus</name>
    <name type="common">Southern blackberry</name>
    <dbReference type="NCBI Taxonomy" id="59490"/>
    <lineage>
        <taxon>Eukaryota</taxon>
        <taxon>Viridiplantae</taxon>
        <taxon>Streptophyta</taxon>
        <taxon>Embryophyta</taxon>
        <taxon>Tracheophyta</taxon>
        <taxon>Spermatophyta</taxon>
        <taxon>Magnoliopsida</taxon>
        <taxon>eudicotyledons</taxon>
        <taxon>Gunneridae</taxon>
        <taxon>Pentapetalae</taxon>
        <taxon>rosids</taxon>
        <taxon>fabids</taxon>
        <taxon>Rosales</taxon>
        <taxon>Rosaceae</taxon>
        <taxon>Rosoideae</taxon>
        <taxon>Rosoideae incertae sedis</taxon>
        <taxon>Rubus</taxon>
    </lineage>
</organism>
<dbReference type="AlphaFoldDB" id="A0AAW1YN53"/>
<reference evidence="2 3" key="1">
    <citation type="journal article" date="2023" name="G3 (Bethesda)">
        <title>A chromosome-length genome assembly and annotation of blackberry (Rubus argutus, cv. 'Hillquist').</title>
        <authorList>
            <person name="Bruna T."/>
            <person name="Aryal R."/>
            <person name="Dudchenko O."/>
            <person name="Sargent D.J."/>
            <person name="Mead D."/>
            <person name="Buti M."/>
            <person name="Cavallini A."/>
            <person name="Hytonen T."/>
            <person name="Andres J."/>
            <person name="Pham M."/>
            <person name="Weisz D."/>
            <person name="Mascagni F."/>
            <person name="Usai G."/>
            <person name="Natali L."/>
            <person name="Bassil N."/>
            <person name="Fernandez G.E."/>
            <person name="Lomsadze A."/>
            <person name="Armour M."/>
            <person name="Olukolu B."/>
            <person name="Poorten T."/>
            <person name="Britton C."/>
            <person name="Davik J."/>
            <person name="Ashrafi H."/>
            <person name="Aiden E.L."/>
            <person name="Borodovsky M."/>
            <person name="Worthington M."/>
        </authorList>
    </citation>
    <scope>NUCLEOTIDE SEQUENCE [LARGE SCALE GENOMIC DNA]</scope>
    <source>
        <strain evidence="2">PI 553951</strain>
    </source>
</reference>